<dbReference type="RefSeq" id="WP_206585010.1">
    <property type="nucleotide sequence ID" value="NZ_JAFKCU010000001.1"/>
</dbReference>
<gene>
    <name evidence="2" type="ORF">J0A69_02905</name>
</gene>
<evidence type="ECO:0000313" key="2">
    <source>
        <dbReference type="EMBL" id="MBN7814358.1"/>
    </source>
</evidence>
<organism evidence="2 3">
    <name type="scientific">Algoriphagus pacificus</name>
    <dbReference type="NCBI Taxonomy" id="2811234"/>
    <lineage>
        <taxon>Bacteria</taxon>
        <taxon>Pseudomonadati</taxon>
        <taxon>Bacteroidota</taxon>
        <taxon>Cytophagia</taxon>
        <taxon>Cytophagales</taxon>
        <taxon>Cyclobacteriaceae</taxon>
        <taxon>Algoriphagus</taxon>
    </lineage>
</organism>
<evidence type="ECO:0000313" key="3">
    <source>
        <dbReference type="Proteomes" id="UP000664480"/>
    </source>
</evidence>
<comment type="caution">
    <text evidence="2">The sequence shown here is derived from an EMBL/GenBank/DDBJ whole genome shotgun (WGS) entry which is preliminary data.</text>
</comment>
<sequence length="118" mass="13637">MAYDEYLAEKMSQSLQQRGASFEAKKMMGGIAFMVNEKMCIGLNRDKATGKERLMVRVGEEAQEMCMKRTGCRAMDFTGRPMKGFVHVDPEGFDQQEDWDFWVETALRYNPFAKKSKK</sequence>
<dbReference type="Proteomes" id="UP000664480">
    <property type="component" value="Unassembled WGS sequence"/>
</dbReference>
<dbReference type="Gene3D" id="3.30.1460.30">
    <property type="entry name" value="YgaC/TfoX-N like chaperone"/>
    <property type="match status" value="1"/>
</dbReference>
<dbReference type="EMBL" id="JAFKCU010000001">
    <property type="protein sequence ID" value="MBN7814358.1"/>
    <property type="molecule type" value="Genomic_DNA"/>
</dbReference>
<feature type="domain" description="TfoX N-terminal" evidence="1">
    <location>
        <begin position="21"/>
        <end position="108"/>
    </location>
</feature>
<dbReference type="Pfam" id="PF04993">
    <property type="entry name" value="TfoX_N"/>
    <property type="match status" value="1"/>
</dbReference>
<evidence type="ECO:0000259" key="1">
    <source>
        <dbReference type="Pfam" id="PF04993"/>
    </source>
</evidence>
<protein>
    <submittedName>
        <fullName evidence="2">TfoX/Sxy family protein</fullName>
    </submittedName>
</protein>
<dbReference type="SUPFAM" id="SSF159894">
    <property type="entry name" value="YgaC/TfoX-N like"/>
    <property type="match status" value="1"/>
</dbReference>
<keyword evidence="3" id="KW-1185">Reference proteome</keyword>
<accession>A0ABS3CB66</accession>
<dbReference type="InterPro" id="IPR007076">
    <property type="entry name" value="TfoX_N"/>
</dbReference>
<reference evidence="2 3" key="1">
    <citation type="submission" date="2021-03" db="EMBL/GenBank/DDBJ databases">
        <title>novel species isolated from a fishpond in China.</title>
        <authorList>
            <person name="Lu H."/>
            <person name="Cai Z."/>
        </authorList>
    </citation>
    <scope>NUCLEOTIDE SEQUENCE [LARGE SCALE GENOMIC DNA]</scope>
    <source>
        <strain evidence="2 3">YJ13C</strain>
    </source>
</reference>
<proteinExistence type="predicted"/>
<name>A0ABS3CB66_9BACT</name>